<evidence type="ECO:0000313" key="2">
    <source>
        <dbReference type="Proteomes" id="UP000030106"/>
    </source>
</evidence>
<name>A0A0A2W1J7_BEABA</name>
<gene>
    <name evidence="1" type="ORF">BBAD15_g7822</name>
</gene>
<dbReference type="Gene3D" id="1.25.40.20">
    <property type="entry name" value="Ankyrin repeat-containing domain"/>
    <property type="match status" value="1"/>
</dbReference>
<evidence type="ECO:0000313" key="1">
    <source>
        <dbReference type="EMBL" id="KGQ06854.1"/>
    </source>
</evidence>
<dbReference type="SUPFAM" id="SSF48403">
    <property type="entry name" value="Ankyrin repeat"/>
    <property type="match status" value="1"/>
</dbReference>
<dbReference type="Proteomes" id="UP000030106">
    <property type="component" value="Unassembled WGS sequence"/>
</dbReference>
<dbReference type="HOGENOM" id="CLU_1796118_0_0_1"/>
<sequence length="144" mass="15818">MNLVRRLVDLTERSAATRDLCLAIEQEDRELVETLLAAGVCCEFEESDWPSPEPGNDCTSWDAGLLRESALTPPLARAVRLGSGEVVRLLLAHGADAKVAYYDLCCHHPRQHDHGLWLALAMELGIDDIAEQLIGARGADIYLP</sequence>
<evidence type="ECO:0008006" key="3">
    <source>
        <dbReference type="Google" id="ProtNLM"/>
    </source>
</evidence>
<proteinExistence type="predicted"/>
<dbReference type="EMBL" id="ANFO01000748">
    <property type="protein sequence ID" value="KGQ06854.1"/>
    <property type="molecule type" value="Genomic_DNA"/>
</dbReference>
<dbReference type="InterPro" id="IPR036770">
    <property type="entry name" value="Ankyrin_rpt-contain_sf"/>
</dbReference>
<accession>A0A0A2W1J7</accession>
<dbReference type="STRING" id="1245745.A0A0A2W1J7"/>
<dbReference type="OrthoDB" id="1278353at2759"/>
<protein>
    <recommendedName>
        <fullName evidence="3">Ankyrin repeat domain-containing protein</fullName>
    </recommendedName>
</protein>
<comment type="caution">
    <text evidence="1">The sequence shown here is derived from an EMBL/GenBank/DDBJ whole genome shotgun (WGS) entry which is preliminary data.</text>
</comment>
<reference evidence="1 2" key="1">
    <citation type="submission" date="2012-10" db="EMBL/GenBank/DDBJ databases">
        <title>Genome sequencing and analysis of entomopathogenic fungi Beauveria bassiana D1-5.</title>
        <authorList>
            <person name="Li Q."/>
            <person name="Wang L."/>
            <person name="Zhang Z."/>
            <person name="Wang Q."/>
            <person name="Ren J."/>
            <person name="Wang M."/>
            <person name="Xu W."/>
            <person name="Wang J."/>
            <person name="Lu Y."/>
            <person name="Du Q."/>
            <person name="Sun Z."/>
        </authorList>
    </citation>
    <scope>NUCLEOTIDE SEQUENCE [LARGE SCALE GENOMIC DNA]</scope>
    <source>
        <strain evidence="1 2">D1-5</strain>
    </source>
</reference>
<dbReference type="AlphaFoldDB" id="A0A0A2W1J7"/>
<organism evidence="1 2">
    <name type="scientific">Beauveria bassiana D1-5</name>
    <dbReference type="NCBI Taxonomy" id="1245745"/>
    <lineage>
        <taxon>Eukaryota</taxon>
        <taxon>Fungi</taxon>
        <taxon>Dikarya</taxon>
        <taxon>Ascomycota</taxon>
        <taxon>Pezizomycotina</taxon>
        <taxon>Sordariomycetes</taxon>
        <taxon>Hypocreomycetidae</taxon>
        <taxon>Hypocreales</taxon>
        <taxon>Cordycipitaceae</taxon>
        <taxon>Beauveria</taxon>
    </lineage>
</organism>